<sequence>MTGGRVTGADIAKTARDWIGTPYVHQASCRGAGCDCLGLIRGIWRAHCAQEPAPLPPYTMDWSEPQAEERLWQAAQRYLRAKPLSACEVGDVLLFRMRAGAVAKHLGIQSATGAPEVLQGQPRFIHAYSARGVVESALTGPWQRRIVARFAFPDEVS</sequence>
<proteinExistence type="inferred from homology"/>
<dbReference type="InterPro" id="IPR011929">
    <property type="entry name" value="Phage_pept_NlpC/P60"/>
</dbReference>
<accession>A0A1B0ZM53</accession>
<evidence type="ECO:0000256" key="3">
    <source>
        <dbReference type="ARBA" id="ARBA00022801"/>
    </source>
</evidence>
<dbReference type="Proteomes" id="UP000092565">
    <property type="component" value="Chromosome"/>
</dbReference>
<evidence type="ECO:0000256" key="4">
    <source>
        <dbReference type="ARBA" id="ARBA00022807"/>
    </source>
</evidence>
<dbReference type="PROSITE" id="PS51935">
    <property type="entry name" value="NLPC_P60"/>
    <property type="match status" value="1"/>
</dbReference>
<gene>
    <name evidence="6" type="ORF">JL2886_00320</name>
</gene>
<dbReference type="InterPro" id="IPR038765">
    <property type="entry name" value="Papain-like_cys_pep_sf"/>
</dbReference>
<dbReference type="RefSeq" id="WP_065270403.1">
    <property type="nucleotide sequence ID" value="NZ_CP015124.1"/>
</dbReference>
<dbReference type="PATRIC" id="fig|60890.4.peg.307"/>
<feature type="domain" description="NlpC/P60" evidence="5">
    <location>
        <begin position="5"/>
        <end position="153"/>
    </location>
</feature>
<dbReference type="Gene3D" id="3.90.1720.10">
    <property type="entry name" value="endopeptidase domain like (from Nostoc punctiforme)"/>
    <property type="match status" value="1"/>
</dbReference>
<protein>
    <submittedName>
        <fullName evidence="6">GTA NlpC/P60 family peptidase</fullName>
    </submittedName>
</protein>
<comment type="similarity">
    <text evidence="1">Belongs to the peptidase C40 family.</text>
</comment>
<dbReference type="SUPFAM" id="SSF54001">
    <property type="entry name" value="Cysteine proteinases"/>
    <property type="match status" value="1"/>
</dbReference>
<keyword evidence="7" id="KW-1185">Reference proteome</keyword>
<dbReference type="InterPro" id="IPR000064">
    <property type="entry name" value="NLP_P60_dom"/>
</dbReference>
<keyword evidence="3" id="KW-0378">Hydrolase</keyword>
<keyword evidence="4" id="KW-0788">Thiol protease</keyword>
<organism evidence="6 7">
    <name type="scientific">Phaeobacter gallaeciensis</name>
    <dbReference type="NCBI Taxonomy" id="60890"/>
    <lineage>
        <taxon>Bacteria</taxon>
        <taxon>Pseudomonadati</taxon>
        <taxon>Pseudomonadota</taxon>
        <taxon>Alphaproteobacteria</taxon>
        <taxon>Rhodobacterales</taxon>
        <taxon>Roseobacteraceae</taxon>
        <taxon>Phaeobacter</taxon>
    </lineage>
</organism>
<evidence type="ECO:0000313" key="7">
    <source>
        <dbReference type="Proteomes" id="UP000092565"/>
    </source>
</evidence>
<evidence type="ECO:0000259" key="5">
    <source>
        <dbReference type="PROSITE" id="PS51935"/>
    </source>
</evidence>
<evidence type="ECO:0000256" key="2">
    <source>
        <dbReference type="ARBA" id="ARBA00022670"/>
    </source>
</evidence>
<dbReference type="GO" id="GO:0008234">
    <property type="term" value="F:cysteine-type peptidase activity"/>
    <property type="evidence" value="ECO:0007669"/>
    <property type="project" value="UniProtKB-KW"/>
</dbReference>
<dbReference type="EMBL" id="CP015124">
    <property type="protein sequence ID" value="ANP35253.1"/>
    <property type="molecule type" value="Genomic_DNA"/>
</dbReference>
<dbReference type="NCBIfam" id="TIGR02219">
    <property type="entry name" value="phage_NlpC_fam"/>
    <property type="match status" value="1"/>
</dbReference>
<dbReference type="OrthoDB" id="6058745at2"/>
<dbReference type="Pfam" id="PF00877">
    <property type="entry name" value="NLPC_P60"/>
    <property type="match status" value="1"/>
</dbReference>
<dbReference type="GO" id="GO:0006508">
    <property type="term" value="P:proteolysis"/>
    <property type="evidence" value="ECO:0007669"/>
    <property type="project" value="UniProtKB-KW"/>
</dbReference>
<keyword evidence="2" id="KW-0645">Protease</keyword>
<evidence type="ECO:0000313" key="6">
    <source>
        <dbReference type="EMBL" id="ANP35253.1"/>
    </source>
</evidence>
<dbReference type="AlphaFoldDB" id="A0A1B0ZM53"/>
<name>A0A1B0ZM53_9RHOB</name>
<reference evidence="6 7" key="1">
    <citation type="submission" date="2016-04" db="EMBL/GenBank/DDBJ databases">
        <authorList>
            <person name="Evans L.H."/>
            <person name="Alamgir A."/>
            <person name="Owens N."/>
            <person name="Weber N.D."/>
            <person name="Virtaneva K."/>
            <person name="Barbian K."/>
            <person name="Babar A."/>
            <person name="Rosenke K."/>
        </authorList>
    </citation>
    <scope>NUCLEOTIDE SEQUENCE [LARGE SCALE GENOMIC DNA]</scope>
    <source>
        <strain evidence="6 7">JL2886</strain>
    </source>
</reference>
<evidence type="ECO:0000256" key="1">
    <source>
        <dbReference type="ARBA" id="ARBA00007074"/>
    </source>
</evidence>